<keyword evidence="4 7" id="KW-0812">Transmembrane</keyword>
<name>A0A2I1M7I2_9BIFI</name>
<dbReference type="InterPro" id="IPR051788">
    <property type="entry name" value="MFS_Transporter"/>
</dbReference>
<dbReference type="Proteomes" id="UP000242263">
    <property type="component" value="Unassembled WGS sequence"/>
</dbReference>
<dbReference type="Pfam" id="PF07690">
    <property type="entry name" value="MFS_1"/>
    <property type="match status" value="1"/>
</dbReference>
<gene>
    <name evidence="9" type="ORF">CYJ32_01150</name>
</gene>
<sequence>MANLLLGVIYLAFISLGLPDSLMGSAWPSMYPAFHVPVSYAGIVTFIITLGTIISALLSDRLTYKLGAGKVTAFSVAATAIALLGFSLAPSFWIVCLWAIPYGLGAGAIDAALNNYVALHYSNRHMSWLHAMWGVGTVISPYIMAYAIAQQHQWQLGYRYISFIQIGITCIVFASLPWWAKRGAQSEHSSETEQSDKADSAPLGLIATLRLPMAKEILFMFLAYCGIEGTAGLWASTFAMQARGITAEDAATWASYFFIGITAGRLACGFIAERFADSQMIRLGCIVLGAGIVVIMIPTPWNPLTMIGLIVIGVGCAPIYPSIIHSTPAIFGEQHSQAMIGVEMASAYTGNLVLPPLFGIIARNISAVYLPVYLLILFIILCGMHELIVRKMSK</sequence>
<reference evidence="9 10" key="1">
    <citation type="submission" date="2017-12" db="EMBL/GenBank/DDBJ databases">
        <title>Phylogenetic diversity of female urinary microbiome.</title>
        <authorList>
            <person name="Thomas-White K."/>
            <person name="Wolfe A.J."/>
        </authorList>
    </citation>
    <scope>NUCLEOTIDE SEQUENCE [LARGE SCALE GENOMIC DNA]</scope>
    <source>
        <strain evidence="9 10">UMB0064</strain>
    </source>
</reference>
<feature type="transmembrane region" description="Helical" evidence="7">
    <location>
        <begin position="71"/>
        <end position="93"/>
    </location>
</feature>
<feature type="transmembrane region" description="Helical" evidence="7">
    <location>
        <begin position="368"/>
        <end position="389"/>
    </location>
</feature>
<organism evidence="9 10">
    <name type="scientific">Alloscardovia omnicolens</name>
    <dbReference type="NCBI Taxonomy" id="419015"/>
    <lineage>
        <taxon>Bacteria</taxon>
        <taxon>Bacillati</taxon>
        <taxon>Actinomycetota</taxon>
        <taxon>Actinomycetes</taxon>
        <taxon>Bifidobacteriales</taxon>
        <taxon>Bifidobacteriaceae</taxon>
        <taxon>Alloscardovia</taxon>
    </lineage>
</organism>
<comment type="caution">
    <text evidence="9">The sequence shown here is derived from an EMBL/GenBank/DDBJ whole genome shotgun (WGS) entry which is preliminary data.</text>
</comment>
<keyword evidence="6 7" id="KW-0472">Membrane</keyword>
<feature type="transmembrane region" description="Helical" evidence="7">
    <location>
        <begin position="280"/>
        <end position="298"/>
    </location>
</feature>
<protein>
    <submittedName>
        <fullName evidence="9">MFS transporter</fullName>
    </submittedName>
</protein>
<dbReference type="InterPro" id="IPR036259">
    <property type="entry name" value="MFS_trans_sf"/>
</dbReference>
<evidence type="ECO:0000313" key="9">
    <source>
        <dbReference type="EMBL" id="PKZ16074.1"/>
    </source>
</evidence>
<feature type="transmembrane region" description="Helical" evidence="7">
    <location>
        <begin position="250"/>
        <end position="268"/>
    </location>
</feature>
<dbReference type="PANTHER" id="PTHR23514">
    <property type="entry name" value="BYPASS OF STOP CODON PROTEIN 6"/>
    <property type="match status" value="1"/>
</dbReference>
<keyword evidence="5 7" id="KW-1133">Transmembrane helix</keyword>
<accession>A0A2I1M7I2</accession>
<comment type="similarity">
    <text evidence="2">Belongs to the major facilitator superfamily.</text>
</comment>
<dbReference type="PANTHER" id="PTHR23514:SF3">
    <property type="entry name" value="BYPASS OF STOP CODON PROTEIN 6"/>
    <property type="match status" value="1"/>
</dbReference>
<feature type="transmembrane region" description="Helical" evidence="7">
    <location>
        <begin position="131"/>
        <end position="148"/>
    </location>
</feature>
<evidence type="ECO:0000313" key="10">
    <source>
        <dbReference type="Proteomes" id="UP000242263"/>
    </source>
</evidence>
<dbReference type="Gene3D" id="1.20.1250.20">
    <property type="entry name" value="MFS general substrate transporter like domains"/>
    <property type="match status" value="2"/>
</dbReference>
<feature type="domain" description="Major facilitator superfamily (MFS) profile" evidence="8">
    <location>
        <begin position="5"/>
        <end position="394"/>
    </location>
</feature>
<dbReference type="AlphaFoldDB" id="A0A2I1M7I2"/>
<evidence type="ECO:0000256" key="4">
    <source>
        <dbReference type="ARBA" id="ARBA00022692"/>
    </source>
</evidence>
<dbReference type="GO" id="GO:0005886">
    <property type="term" value="C:plasma membrane"/>
    <property type="evidence" value="ECO:0007669"/>
    <property type="project" value="UniProtKB-SubCell"/>
</dbReference>
<dbReference type="EMBL" id="PKGU01000001">
    <property type="protein sequence ID" value="PKZ16074.1"/>
    <property type="molecule type" value="Genomic_DNA"/>
</dbReference>
<dbReference type="InterPro" id="IPR020846">
    <property type="entry name" value="MFS_dom"/>
</dbReference>
<feature type="transmembrane region" description="Helical" evidence="7">
    <location>
        <begin position="217"/>
        <end position="238"/>
    </location>
</feature>
<evidence type="ECO:0000256" key="2">
    <source>
        <dbReference type="ARBA" id="ARBA00008335"/>
    </source>
</evidence>
<proteinExistence type="inferred from homology"/>
<dbReference type="SUPFAM" id="SSF103473">
    <property type="entry name" value="MFS general substrate transporter"/>
    <property type="match status" value="1"/>
</dbReference>
<feature type="transmembrane region" description="Helical" evidence="7">
    <location>
        <begin position="304"/>
        <end position="324"/>
    </location>
</feature>
<keyword evidence="3" id="KW-0813">Transport</keyword>
<dbReference type="InterPro" id="IPR011701">
    <property type="entry name" value="MFS"/>
</dbReference>
<feature type="transmembrane region" description="Helical" evidence="7">
    <location>
        <begin position="345"/>
        <end position="362"/>
    </location>
</feature>
<dbReference type="GO" id="GO:0022857">
    <property type="term" value="F:transmembrane transporter activity"/>
    <property type="evidence" value="ECO:0007669"/>
    <property type="project" value="InterPro"/>
</dbReference>
<feature type="transmembrane region" description="Helical" evidence="7">
    <location>
        <begin position="99"/>
        <end position="119"/>
    </location>
</feature>
<feature type="transmembrane region" description="Helical" evidence="7">
    <location>
        <begin position="40"/>
        <end position="59"/>
    </location>
</feature>
<evidence type="ECO:0000256" key="7">
    <source>
        <dbReference type="SAM" id="Phobius"/>
    </source>
</evidence>
<evidence type="ECO:0000256" key="1">
    <source>
        <dbReference type="ARBA" id="ARBA00004651"/>
    </source>
</evidence>
<evidence type="ECO:0000259" key="8">
    <source>
        <dbReference type="PROSITE" id="PS50850"/>
    </source>
</evidence>
<dbReference type="PROSITE" id="PS50850">
    <property type="entry name" value="MFS"/>
    <property type="match status" value="1"/>
</dbReference>
<evidence type="ECO:0000256" key="5">
    <source>
        <dbReference type="ARBA" id="ARBA00022989"/>
    </source>
</evidence>
<dbReference type="RefSeq" id="WP_101541165.1">
    <property type="nucleotide sequence ID" value="NZ_JBIPJN010000019.1"/>
</dbReference>
<evidence type="ECO:0000256" key="3">
    <source>
        <dbReference type="ARBA" id="ARBA00022448"/>
    </source>
</evidence>
<evidence type="ECO:0000256" key="6">
    <source>
        <dbReference type="ARBA" id="ARBA00023136"/>
    </source>
</evidence>
<feature type="transmembrane region" description="Helical" evidence="7">
    <location>
        <begin position="160"/>
        <end position="180"/>
    </location>
</feature>
<comment type="subcellular location">
    <subcellularLocation>
        <location evidence="1">Cell membrane</location>
        <topology evidence="1">Multi-pass membrane protein</topology>
    </subcellularLocation>
</comment>